<proteinExistence type="predicted"/>
<feature type="transmembrane region" description="Helical" evidence="1">
    <location>
        <begin position="61"/>
        <end position="80"/>
    </location>
</feature>
<dbReference type="OrthoDB" id="10408326at2759"/>
<dbReference type="AlphaFoldDB" id="A0A8W8LTR2"/>
<protein>
    <submittedName>
        <fullName evidence="2">Uncharacterized protein</fullName>
    </submittedName>
</protein>
<accession>A0A8W8LTR2</accession>
<keyword evidence="1" id="KW-0472">Membrane</keyword>
<evidence type="ECO:0000313" key="2">
    <source>
        <dbReference type="EnsemblMetazoa" id="G2967.2:cds"/>
    </source>
</evidence>
<feature type="transmembrane region" description="Helical" evidence="1">
    <location>
        <begin position="36"/>
        <end position="54"/>
    </location>
</feature>
<keyword evidence="1" id="KW-1133">Transmembrane helix</keyword>
<keyword evidence="1" id="KW-0812">Transmembrane</keyword>
<reference evidence="2" key="1">
    <citation type="submission" date="2022-08" db="UniProtKB">
        <authorList>
            <consortium name="EnsemblMetazoa"/>
        </authorList>
    </citation>
    <scope>IDENTIFICATION</scope>
    <source>
        <strain evidence="2">05x7-T-G4-1.051#20</strain>
    </source>
</reference>
<feature type="transmembrane region" description="Helical" evidence="1">
    <location>
        <begin position="165"/>
        <end position="185"/>
    </location>
</feature>
<keyword evidence="3" id="KW-1185">Reference proteome</keyword>
<name>A0A8W8LTR2_MAGGI</name>
<sequence length="244" mass="27698">MSEVKVRKTSPKADTTMNEEYLKIKNQTTTLRHGPFIAGVCSAIGFTASSITWYRFTACRFHSLTMAIFVVPNAGLLYYFTDYEQKHAVTLPTTSGKLSENQAIMLSTKIQLMYGSVIPVITASYPFIGSNWAKGRKLGLTFSKHIGIQMKNFFLGFSLRKSKRYYRLLLINVILQCGVGALLGYNQVVERNLVKNRVFKDNGILPEYEDLFLQETRYPTLKRVYTSVVDGLTLMLRGFFPPVK</sequence>
<evidence type="ECO:0000256" key="1">
    <source>
        <dbReference type="SAM" id="Phobius"/>
    </source>
</evidence>
<evidence type="ECO:0000313" key="3">
    <source>
        <dbReference type="Proteomes" id="UP000005408"/>
    </source>
</evidence>
<dbReference type="Proteomes" id="UP000005408">
    <property type="component" value="Unassembled WGS sequence"/>
</dbReference>
<organism evidence="2 3">
    <name type="scientific">Magallana gigas</name>
    <name type="common">Pacific oyster</name>
    <name type="synonym">Crassostrea gigas</name>
    <dbReference type="NCBI Taxonomy" id="29159"/>
    <lineage>
        <taxon>Eukaryota</taxon>
        <taxon>Metazoa</taxon>
        <taxon>Spiralia</taxon>
        <taxon>Lophotrochozoa</taxon>
        <taxon>Mollusca</taxon>
        <taxon>Bivalvia</taxon>
        <taxon>Autobranchia</taxon>
        <taxon>Pteriomorphia</taxon>
        <taxon>Ostreida</taxon>
        <taxon>Ostreoidea</taxon>
        <taxon>Ostreidae</taxon>
        <taxon>Magallana</taxon>
    </lineage>
</organism>
<dbReference type="EnsemblMetazoa" id="G2967.2">
    <property type="protein sequence ID" value="G2967.2:cds"/>
    <property type="gene ID" value="G2967"/>
</dbReference>